<dbReference type="InterPro" id="IPR009057">
    <property type="entry name" value="Homeodomain-like_sf"/>
</dbReference>
<evidence type="ECO:0000256" key="1">
    <source>
        <dbReference type="ARBA" id="ARBA00023125"/>
    </source>
</evidence>
<dbReference type="PROSITE" id="PS50977">
    <property type="entry name" value="HTH_TETR_2"/>
    <property type="match status" value="1"/>
</dbReference>
<dbReference type="Pfam" id="PF17925">
    <property type="entry name" value="TetR_C_20"/>
    <property type="match status" value="1"/>
</dbReference>
<dbReference type="AlphaFoldDB" id="A0A1U4BCT4"/>
<dbReference type="EMBL" id="FVGW01000001">
    <property type="protein sequence ID" value="SKL60451.1"/>
    <property type="molecule type" value="Genomic_DNA"/>
</dbReference>
<dbReference type="InterPro" id="IPR041642">
    <property type="entry name" value="KstR_C"/>
</dbReference>
<dbReference type="Pfam" id="PF00440">
    <property type="entry name" value="TetR_N"/>
    <property type="match status" value="1"/>
</dbReference>
<organism evidence="5 6">
    <name type="scientific">Mycobacteroides abscessus subsp. massiliense</name>
    <dbReference type="NCBI Taxonomy" id="1962118"/>
    <lineage>
        <taxon>Bacteria</taxon>
        <taxon>Bacillati</taxon>
        <taxon>Actinomycetota</taxon>
        <taxon>Actinomycetes</taxon>
        <taxon>Mycobacteriales</taxon>
        <taxon>Mycobacteriaceae</taxon>
        <taxon>Mycobacteroides</taxon>
        <taxon>Mycobacteroides abscessus</taxon>
    </lineage>
</organism>
<dbReference type="PANTHER" id="PTHR30055:SF242">
    <property type="entry name" value="HTH-TYPE TRANSCRIPTIONAL REPRESSOR KSTR"/>
    <property type="match status" value="1"/>
</dbReference>
<proteinExistence type="predicted"/>
<dbReference type="Gene3D" id="1.10.357.10">
    <property type="entry name" value="Tetracycline Repressor, domain 2"/>
    <property type="match status" value="1"/>
</dbReference>
<dbReference type="PANTHER" id="PTHR30055">
    <property type="entry name" value="HTH-TYPE TRANSCRIPTIONAL REGULATOR RUTR"/>
    <property type="match status" value="1"/>
</dbReference>
<dbReference type="InterPro" id="IPR050109">
    <property type="entry name" value="HTH-type_TetR-like_transc_reg"/>
</dbReference>
<dbReference type="SUPFAM" id="SSF46689">
    <property type="entry name" value="Homeodomain-like"/>
    <property type="match status" value="1"/>
</dbReference>
<sequence>MSAMVEASPVRPAAMPSTRRQHEQYKRMLDAAEELAMTRELDHVQMHDVAKHANVAIGTLYRYFPTKRHLFVSALVRESERLVGRLPSLPDGGQAAADRVADALVRALRGLTRRRMLAIAMIRSSNSASLAEVPDLMQIEKRFHELISDVAGLSDPTDDDEAVIRLLVHQWFGCIQVCLNGGLTVAQAEADLRRASRLLMRDWPSVSS</sequence>
<protein>
    <submittedName>
        <fullName evidence="5">Putative transcriptional regulator KstR</fullName>
    </submittedName>
</protein>
<dbReference type="Proteomes" id="UP000190074">
    <property type="component" value="Unassembled WGS sequence"/>
</dbReference>
<dbReference type="GO" id="GO:0000976">
    <property type="term" value="F:transcription cis-regulatory region binding"/>
    <property type="evidence" value="ECO:0007669"/>
    <property type="project" value="TreeGrafter"/>
</dbReference>
<feature type="DNA-binding region" description="H-T-H motif" evidence="2">
    <location>
        <begin position="45"/>
        <end position="64"/>
    </location>
</feature>
<reference evidence="5 6" key="1">
    <citation type="submission" date="2016-11" db="EMBL/GenBank/DDBJ databases">
        <authorList>
            <consortium name="Pathogen Informatics"/>
        </authorList>
    </citation>
    <scope>NUCLEOTIDE SEQUENCE [LARGE SCALE GENOMIC DNA]</scope>
    <source>
        <strain evidence="5 6">911</strain>
    </source>
</reference>
<feature type="domain" description="HTH tetR-type" evidence="4">
    <location>
        <begin position="22"/>
        <end position="82"/>
    </location>
</feature>
<evidence type="ECO:0000259" key="4">
    <source>
        <dbReference type="PROSITE" id="PS50977"/>
    </source>
</evidence>
<dbReference type="PRINTS" id="PR00455">
    <property type="entry name" value="HTHTETR"/>
</dbReference>
<keyword evidence="1 2" id="KW-0238">DNA-binding</keyword>
<evidence type="ECO:0000313" key="6">
    <source>
        <dbReference type="Proteomes" id="UP000190074"/>
    </source>
</evidence>
<feature type="region of interest" description="Disordered" evidence="3">
    <location>
        <begin position="1"/>
        <end position="22"/>
    </location>
</feature>
<dbReference type="InterPro" id="IPR001647">
    <property type="entry name" value="HTH_TetR"/>
</dbReference>
<gene>
    <name evidence="5" type="primary">kstR_1</name>
    <name evidence="5" type="ORF">SAMEA2259716_01170</name>
</gene>
<evidence type="ECO:0000313" key="5">
    <source>
        <dbReference type="EMBL" id="SKL60451.1"/>
    </source>
</evidence>
<evidence type="ECO:0000256" key="3">
    <source>
        <dbReference type="SAM" id="MobiDB-lite"/>
    </source>
</evidence>
<evidence type="ECO:0000256" key="2">
    <source>
        <dbReference type="PROSITE-ProRule" id="PRU00335"/>
    </source>
</evidence>
<dbReference type="GO" id="GO:0003700">
    <property type="term" value="F:DNA-binding transcription factor activity"/>
    <property type="evidence" value="ECO:0007669"/>
    <property type="project" value="TreeGrafter"/>
</dbReference>
<accession>A0A1U4BCT4</accession>
<name>A0A1U4BCT4_9MYCO</name>